<reference evidence="2" key="1">
    <citation type="submission" date="2020-10" db="EMBL/GenBank/DDBJ databases">
        <authorList>
            <person name="Abbas A."/>
            <person name="Razzaq R."/>
            <person name="Waqas M."/>
            <person name="Abbas N."/>
            <person name="Nielsen T.K."/>
            <person name="Hansen L.H."/>
            <person name="Hussain S."/>
            <person name="Shahid M."/>
        </authorList>
    </citation>
    <scope>NUCLEOTIDE SEQUENCE</scope>
    <source>
        <strain evidence="2">S14</strain>
    </source>
</reference>
<dbReference type="RefSeq" id="WP_309388249.1">
    <property type="nucleotide sequence ID" value="NZ_JADBEO010000002.1"/>
</dbReference>
<accession>A0ABU1DAV7</accession>
<protein>
    <submittedName>
        <fullName evidence="2">Uncharacterized protein</fullName>
    </submittedName>
</protein>
<evidence type="ECO:0000256" key="1">
    <source>
        <dbReference type="SAM" id="SignalP"/>
    </source>
</evidence>
<dbReference type="Proteomes" id="UP001181622">
    <property type="component" value="Unassembled WGS sequence"/>
</dbReference>
<evidence type="ECO:0000313" key="2">
    <source>
        <dbReference type="EMBL" id="MDR4305196.1"/>
    </source>
</evidence>
<keyword evidence="3" id="KW-1185">Reference proteome</keyword>
<feature type="signal peptide" evidence="1">
    <location>
        <begin position="1"/>
        <end position="18"/>
    </location>
</feature>
<sequence>MRFAVAACLVLLAAPARAESGQSGVWTYTYEPSSSGSGGIVTALSPSPGADPNDPSYLIARCLGGRTELLVGGAGGWGMPRRKLEVTTAIDDAPPETAPWDVSTNGKAVFLDDGVEPFLKKLPDDGRLRISIKDATGALRENIFATKGFGLVRDKIAKACGWAK</sequence>
<proteinExistence type="predicted"/>
<keyword evidence="1" id="KW-0732">Signal</keyword>
<comment type="caution">
    <text evidence="2">The sequence shown here is derived from an EMBL/GenBank/DDBJ whole genome shotgun (WGS) entry which is preliminary data.</text>
</comment>
<organism evidence="2 3">
    <name type="scientific">Chelatococcus sambhunathii</name>
    <dbReference type="NCBI Taxonomy" id="363953"/>
    <lineage>
        <taxon>Bacteria</taxon>
        <taxon>Pseudomonadati</taxon>
        <taxon>Pseudomonadota</taxon>
        <taxon>Alphaproteobacteria</taxon>
        <taxon>Hyphomicrobiales</taxon>
        <taxon>Chelatococcaceae</taxon>
        <taxon>Chelatococcus</taxon>
    </lineage>
</organism>
<feature type="chain" id="PRO_5045410929" evidence="1">
    <location>
        <begin position="19"/>
        <end position="164"/>
    </location>
</feature>
<gene>
    <name evidence="2" type="ORF">IHQ68_00960</name>
</gene>
<name>A0ABU1DAV7_9HYPH</name>
<dbReference type="EMBL" id="JADBEO010000002">
    <property type="protein sequence ID" value="MDR4305196.1"/>
    <property type="molecule type" value="Genomic_DNA"/>
</dbReference>
<evidence type="ECO:0000313" key="3">
    <source>
        <dbReference type="Proteomes" id="UP001181622"/>
    </source>
</evidence>